<reference evidence="8 9" key="1">
    <citation type="submission" date="2018-01" db="EMBL/GenBank/DDBJ databases">
        <title>G. obscuriglobus.</title>
        <authorList>
            <person name="Franke J."/>
            <person name="Blomberg W."/>
            <person name="Selmecki A."/>
        </authorList>
    </citation>
    <scope>NUCLEOTIDE SEQUENCE [LARGE SCALE GENOMIC DNA]</scope>
    <source>
        <strain evidence="8 9">DSM 5831</strain>
    </source>
</reference>
<evidence type="ECO:0000256" key="2">
    <source>
        <dbReference type="ARBA" id="ARBA00007358"/>
    </source>
</evidence>
<feature type="domain" description="Alcohol dehydrogenase iron-type/glycerol dehydrogenase GldA" evidence="6">
    <location>
        <begin position="31"/>
        <end position="197"/>
    </location>
</feature>
<evidence type="ECO:0000256" key="3">
    <source>
        <dbReference type="ARBA" id="ARBA00023002"/>
    </source>
</evidence>
<dbReference type="PROSITE" id="PS00913">
    <property type="entry name" value="ADH_IRON_1"/>
    <property type="match status" value="1"/>
</dbReference>
<comment type="cofactor">
    <cofactor evidence="1">
        <name>Fe cation</name>
        <dbReference type="ChEBI" id="CHEBI:24875"/>
    </cofactor>
</comment>
<dbReference type="CDD" id="cd08551">
    <property type="entry name" value="Fe-ADH"/>
    <property type="match status" value="1"/>
</dbReference>
<dbReference type="FunFam" id="3.40.50.1970:FF:000003">
    <property type="entry name" value="Alcohol dehydrogenase, iron-containing"/>
    <property type="match status" value="1"/>
</dbReference>
<evidence type="ECO:0000259" key="6">
    <source>
        <dbReference type="Pfam" id="PF00465"/>
    </source>
</evidence>
<dbReference type="Gene3D" id="1.20.1090.10">
    <property type="entry name" value="Dehydroquinate synthase-like - alpha domain"/>
    <property type="match status" value="1"/>
</dbReference>
<dbReference type="GO" id="GO:0046872">
    <property type="term" value="F:metal ion binding"/>
    <property type="evidence" value="ECO:0007669"/>
    <property type="project" value="InterPro"/>
</dbReference>
<keyword evidence="9" id="KW-1185">Reference proteome</keyword>
<evidence type="ECO:0000313" key="8">
    <source>
        <dbReference type="EMBL" id="AWM38245.1"/>
    </source>
</evidence>
<dbReference type="PANTHER" id="PTHR11496">
    <property type="entry name" value="ALCOHOL DEHYDROGENASE"/>
    <property type="match status" value="1"/>
</dbReference>
<evidence type="ECO:0000259" key="7">
    <source>
        <dbReference type="Pfam" id="PF25137"/>
    </source>
</evidence>
<evidence type="ECO:0000256" key="5">
    <source>
        <dbReference type="SAM" id="MobiDB-lite"/>
    </source>
</evidence>
<dbReference type="Gene3D" id="3.40.50.1970">
    <property type="match status" value="1"/>
</dbReference>
<dbReference type="Pfam" id="PF00465">
    <property type="entry name" value="Fe-ADH"/>
    <property type="match status" value="1"/>
</dbReference>
<feature type="domain" description="Fe-containing alcohol dehydrogenase-like C-terminal" evidence="7">
    <location>
        <begin position="208"/>
        <end position="399"/>
    </location>
</feature>
<proteinExistence type="inferred from homology"/>
<name>A0A2Z3H547_9BACT</name>
<dbReference type="AlphaFoldDB" id="A0A2Z3H547"/>
<dbReference type="EMBL" id="CP025958">
    <property type="protein sequence ID" value="AWM38245.1"/>
    <property type="molecule type" value="Genomic_DNA"/>
</dbReference>
<gene>
    <name evidence="8" type="ORF">C1280_15455</name>
</gene>
<dbReference type="InterPro" id="IPR039697">
    <property type="entry name" value="Alcohol_dehydrogenase_Fe"/>
</dbReference>
<dbReference type="InterPro" id="IPR001670">
    <property type="entry name" value="ADH_Fe/GldA"/>
</dbReference>
<protein>
    <submittedName>
        <fullName evidence="8">Iron-containing alcohol dehydrogenase</fullName>
    </submittedName>
</protein>
<dbReference type="RefSeq" id="WP_010040037.1">
    <property type="nucleotide sequence ID" value="NZ_CP025958.1"/>
</dbReference>
<organism evidence="8 9">
    <name type="scientific">Gemmata obscuriglobus</name>
    <dbReference type="NCBI Taxonomy" id="114"/>
    <lineage>
        <taxon>Bacteria</taxon>
        <taxon>Pseudomonadati</taxon>
        <taxon>Planctomycetota</taxon>
        <taxon>Planctomycetia</taxon>
        <taxon>Gemmatales</taxon>
        <taxon>Gemmataceae</taxon>
        <taxon>Gemmata</taxon>
    </lineage>
</organism>
<dbReference type="InterPro" id="IPR056798">
    <property type="entry name" value="ADH_Fe_C"/>
</dbReference>
<evidence type="ECO:0000256" key="4">
    <source>
        <dbReference type="ARBA" id="ARBA00023027"/>
    </source>
</evidence>
<evidence type="ECO:0000313" key="9">
    <source>
        <dbReference type="Proteomes" id="UP000245802"/>
    </source>
</evidence>
<evidence type="ECO:0000256" key="1">
    <source>
        <dbReference type="ARBA" id="ARBA00001962"/>
    </source>
</evidence>
<sequence>MKGTSSPTSTSSAPSSTPGGLPPFDHEPLGRVIFAPGALAQLGAAVRSVGGTRVLLVTDAGLAHTGHPGRAVGFMREAGLDVAVFDGVRENPTDHEVGNGVSRAREHGADCLVAVGGGSSMDCAKGINFILTNGGRMADYKGHGKAAKPMLPSVGVPTTAGTGSEAQCYALITDERTHLKMACGDKKAAFRVSILDPELTLSQPRSVTAVTGIDALAHAIESFVCTKRNAVSAMYARAAFGYLEPNFETVLTDPQNLTARSAMQIGSHLAGMAIESSMLGVCHSCANPLTAHYGITHGVAIGVMLPHVIRFNAAAVGHLYAELAPTAAGANGRPAAEALAARVRQLTAAAGLPQSLKECGVSDTILPLLAEEANQQWTARFNPRPVTEADIHKLYQAAW</sequence>
<dbReference type="GO" id="GO:0004022">
    <property type="term" value="F:alcohol dehydrogenase (NAD+) activity"/>
    <property type="evidence" value="ECO:0007669"/>
    <property type="project" value="TreeGrafter"/>
</dbReference>
<keyword evidence="3" id="KW-0560">Oxidoreductase</keyword>
<dbReference type="OrthoDB" id="9804734at2"/>
<dbReference type="SUPFAM" id="SSF56796">
    <property type="entry name" value="Dehydroquinate synthase-like"/>
    <property type="match status" value="1"/>
</dbReference>
<dbReference type="Pfam" id="PF25137">
    <property type="entry name" value="ADH_Fe_C"/>
    <property type="match status" value="1"/>
</dbReference>
<keyword evidence="4" id="KW-0520">NAD</keyword>
<dbReference type="PANTHER" id="PTHR11496:SF102">
    <property type="entry name" value="ALCOHOL DEHYDROGENASE 4"/>
    <property type="match status" value="1"/>
</dbReference>
<dbReference type="Proteomes" id="UP000245802">
    <property type="component" value="Chromosome"/>
</dbReference>
<dbReference type="InterPro" id="IPR018211">
    <property type="entry name" value="ADH_Fe_CS"/>
</dbReference>
<feature type="region of interest" description="Disordered" evidence="5">
    <location>
        <begin position="1"/>
        <end position="24"/>
    </location>
</feature>
<feature type="compositionally biased region" description="Low complexity" evidence="5">
    <location>
        <begin position="1"/>
        <end position="23"/>
    </location>
</feature>
<accession>A0A2Z3H547</accession>
<comment type="similarity">
    <text evidence="2">Belongs to the iron-containing alcohol dehydrogenase family.</text>
</comment>
<dbReference type="KEGG" id="gog:C1280_15455"/>